<dbReference type="EC" id="2.5.1.3" evidence="9"/>
<evidence type="ECO:0000256" key="4">
    <source>
        <dbReference type="ARBA" id="ARBA00022842"/>
    </source>
</evidence>
<sequence>MKSYENINYKLYLVTDRDVLNGRDFLKSLEQGILGGVSVVQLREKNTNSLEFYNLAIEVKKLTEKYNIPLIINDRVDIALAVDADGVHVGQTDLPANIVRKIIGKNKILGVSTANLEEAKKAVDNGADYIGVGALFPTVTKTNTRKVNLDQLKYIKENTNIPIVGIGGINEINVRSVIETGVDGAAIASAILSKTNIKETAESLYNEIQLSFKNRR</sequence>
<dbReference type="GO" id="GO:0009228">
    <property type="term" value="P:thiamine biosynthetic process"/>
    <property type="evidence" value="ECO:0007669"/>
    <property type="project" value="UniProtKB-KW"/>
</dbReference>
<dbReference type="Proteomes" id="UP000184114">
    <property type="component" value="Unassembled WGS sequence"/>
</dbReference>
<feature type="binding site" evidence="9">
    <location>
        <begin position="41"/>
        <end position="45"/>
    </location>
    <ligand>
        <name>4-amino-2-methyl-5-(diphosphooxymethyl)pyrimidine</name>
        <dbReference type="ChEBI" id="CHEBI:57841"/>
    </ligand>
</feature>
<reference evidence="14" key="1">
    <citation type="submission" date="2016-11" db="EMBL/GenBank/DDBJ databases">
        <authorList>
            <person name="Varghese N."/>
            <person name="Submissions S."/>
        </authorList>
    </citation>
    <scope>NUCLEOTIDE SEQUENCE [LARGE SCALE GENOMIC DNA]</scope>
    <source>
        <strain evidence="14">DSM 18095</strain>
    </source>
</reference>
<keyword evidence="4 9" id="KW-0460">Magnesium</keyword>
<dbReference type="PANTHER" id="PTHR20857:SF23">
    <property type="entry name" value="THIAMINE BIOSYNTHETIC BIFUNCTIONAL ENZYME"/>
    <property type="match status" value="1"/>
</dbReference>
<dbReference type="GO" id="GO:0009229">
    <property type="term" value="P:thiamine diphosphate biosynthetic process"/>
    <property type="evidence" value="ECO:0007669"/>
    <property type="project" value="UniProtKB-UniRule"/>
</dbReference>
<comment type="pathway">
    <text evidence="1 9 11">Cofactor biosynthesis; thiamine diphosphate biosynthesis; thiamine phosphate from 4-amino-2-methyl-5-diphosphomethylpyrimidine and 4-methyl-5-(2-phosphoethyl)-thiazole: step 1/1.</text>
</comment>
<keyword evidence="2 9" id="KW-0808">Transferase</keyword>
<feature type="binding site" evidence="9">
    <location>
        <position position="74"/>
    </location>
    <ligand>
        <name>Mg(2+)</name>
        <dbReference type="ChEBI" id="CHEBI:18420"/>
    </ligand>
</feature>
<dbReference type="GO" id="GO:0000287">
    <property type="term" value="F:magnesium ion binding"/>
    <property type="evidence" value="ECO:0007669"/>
    <property type="project" value="UniProtKB-UniRule"/>
</dbReference>
<protein>
    <recommendedName>
        <fullName evidence="9">Thiamine-phosphate synthase</fullName>
        <shortName evidence="9">TP synthase</shortName>
        <shortName evidence="9">TPS</shortName>
        <ecNumber evidence="9">2.5.1.3</ecNumber>
    </recommendedName>
    <alternativeName>
        <fullName evidence="9">Thiamine-phosphate pyrophosphorylase</fullName>
        <shortName evidence="9">TMP pyrophosphorylase</shortName>
        <shortName evidence="9">TMP-PPase</shortName>
    </alternativeName>
</protein>
<feature type="binding site" evidence="9">
    <location>
        <position position="93"/>
    </location>
    <ligand>
        <name>Mg(2+)</name>
        <dbReference type="ChEBI" id="CHEBI:18420"/>
    </ligand>
</feature>
<dbReference type="GeneID" id="90994654"/>
<keyword evidence="3 9" id="KW-0479">Metal-binding</keyword>
<evidence type="ECO:0000256" key="3">
    <source>
        <dbReference type="ARBA" id="ARBA00022723"/>
    </source>
</evidence>
<dbReference type="EMBL" id="FQTY01000019">
    <property type="protein sequence ID" value="SHF09788.1"/>
    <property type="molecule type" value="Genomic_DNA"/>
</dbReference>
<evidence type="ECO:0000256" key="7">
    <source>
        <dbReference type="ARBA" id="ARBA00047851"/>
    </source>
</evidence>
<comment type="catalytic activity">
    <reaction evidence="8 9 10">
        <text>2-[(2R,5Z)-2-carboxy-4-methylthiazol-5(2H)-ylidene]ethyl phosphate + 4-amino-2-methyl-5-(diphosphooxymethyl)pyrimidine + 2 H(+) = thiamine phosphate + CO2 + diphosphate</text>
        <dbReference type="Rhea" id="RHEA:47844"/>
        <dbReference type="ChEBI" id="CHEBI:15378"/>
        <dbReference type="ChEBI" id="CHEBI:16526"/>
        <dbReference type="ChEBI" id="CHEBI:33019"/>
        <dbReference type="ChEBI" id="CHEBI:37575"/>
        <dbReference type="ChEBI" id="CHEBI:57841"/>
        <dbReference type="ChEBI" id="CHEBI:62899"/>
        <dbReference type="EC" id="2.5.1.3"/>
    </reaction>
</comment>
<evidence type="ECO:0000256" key="11">
    <source>
        <dbReference type="RuleBase" id="RU004253"/>
    </source>
</evidence>
<evidence type="ECO:0000256" key="9">
    <source>
        <dbReference type="HAMAP-Rule" id="MF_00097"/>
    </source>
</evidence>
<gene>
    <name evidence="9" type="primary">thiE</name>
    <name evidence="13" type="ORF">SAMN02745784_02802</name>
</gene>
<organism evidence="13 14">
    <name type="scientific">Tissierella praeacuta DSM 18095</name>
    <dbReference type="NCBI Taxonomy" id="1123404"/>
    <lineage>
        <taxon>Bacteria</taxon>
        <taxon>Bacillati</taxon>
        <taxon>Bacillota</taxon>
        <taxon>Tissierellia</taxon>
        <taxon>Tissierellales</taxon>
        <taxon>Tissierellaceae</taxon>
        <taxon>Tissierella</taxon>
    </lineage>
</organism>
<dbReference type="GO" id="GO:0004789">
    <property type="term" value="F:thiamine-phosphate diphosphorylase activity"/>
    <property type="evidence" value="ECO:0007669"/>
    <property type="project" value="UniProtKB-UniRule"/>
</dbReference>
<evidence type="ECO:0000256" key="5">
    <source>
        <dbReference type="ARBA" id="ARBA00022977"/>
    </source>
</evidence>
<feature type="binding site" evidence="9">
    <location>
        <position position="168"/>
    </location>
    <ligand>
        <name>2-[(2R,5Z)-2-carboxy-4-methylthiazol-5(2H)-ylidene]ethyl phosphate</name>
        <dbReference type="ChEBI" id="CHEBI:62899"/>
    </ligand>
</feature>
<dbReference type="NCBIfam" id="TIGR00693">
    <property type="entry name" value="thiE"/>
    <property type="match status" value="1"/>
</dbReference>
<dbReference type="SUPFAM" id="SSF51391">
    <property type="entry name" value="Thiamin phosphate synthase"/>
    <property type="match status" value="1"/>
</dbReference>
<evidence type="ECO:0000256" key="6">
    <source>
        <dbReference type="ARBA" id="ARBA00047334"/>
    </source>
</evidence>
<accession>A0A1M4YVQ7</accession>
<comment type="function">
    <text evidence="9">Condenses 4-methyl-5-(beta-hydroxyethyl)thiazole monophosphate (THZ-P) and 2-methyl-4-amino-5-hydroxymethyl pyrimidine pyrophosphate (HMP-PP) to form thiamine monophosphate (TMP).</text>
</comment>
<evidence type="ECO:0000313" key="14">
    <source>
        <dbReference type="Proteomes" id="UP000184114"/>
    </source>
</evidence>
<keyword evidence="14" id="KW-1185">Reference proteome</keyword>
<dbReference type="CDD" id="cd00564">
    <property type="entry name" value="TMP_TenI"/>
    <property type="match status" value="1"/>
</dbReference>
<dbReference type="STRING" id="1123404.SAMN02745784_02802"/>
<feature type="binding site" evidence="9">
    <location>
        <position position="141"/>
    </location>
    <ligand>
        <name>4-amino-2-methyl-5-(diphosphooxymethyl)pyrimidine</name>
        <dbReference type="ChEBI" id="CHEBI:57841"/>
    </ligand>
</feature>
<dbReference type="PANTHER" id="PTHR20857">
    <property type="entry name" value="THIAMINE-PHOSPHATE PYROPHOSPHORYLASE"/>
    <property type="match status" value="1"/>
</dbReference>
<dbReference type="UniPathway" id="UPA00060">
    <property type="reaction ID" value="UER00141"/>
</dbReference>
<comment type="similarity">
    <text evidence="9 10">Belongs to the thiamine-phosphate synthase family.</text>
</comment>
<comment type="cofactor">
    <cofactor evidence="9">
        <name>Mg(2+)</name>
        <dbReference type="ChEBI" id="CHEBI:18420"/>
    </cofactor>
    <text evidence="9">Binds 1 Mg(2+) ion per subunit.</text>
</comment>
<comment type="catalytic activity">
    <reaction evidence="7 9 10">
        <text>2-(2-carboxy-4-methylthiazol-5-yl)ethyl phosphate + 4-amino-2-methyl-5-(diphosphooxymethyl)pyrimidine + 2 H(+) = thiamine phosphate + CO2 + diphosphate</text>
        <dbReference type="Rhea" id="RHEA:47848"/>
        <dbReference type="ChEBI" id="CHEBI:15378"/>
        <dbReference type="ChEBI" id="CHEBI:16526"/>
        <dbReference type="ChEBI" id="CHEBI:33019"/>
        <dbReference type="ChEBI" id="CHEBI:37575"/>
        <dbReference type="ChEBI" id="CHEBI:57841"/>
        <dbReference type="ChEBI" id="CHEBI:62890"/>
        <dbReference type="EC" id="2.5.1.3"/>
    </reaction>
</comment>
<comment type="caution">
    <text evidence="9">Lacks conserved residue(s) required for the propagation of feature annotation.</text>
</comment>
<feature type="domain" description="Thiamine phosphate synthase/TenI" evidence="12">
    <location>
        <begin position="11"/>
        <end position="191"/>
    </location>
</feature>
<dbReference type="InterPro" id="IPR034291">
    <property type="entry name" value="TMP_synthase"/>
</dbReference>
<dbReference type="InterPro" id="IPR036206">
    <property type="entry name" value="ThiamineP_synth_sf"/>
</dbReference>
<dbReference type="RefSeq" id="WP_234950066.1">
    <property type="nucleotide sequence ID" value="NZ_FQTY01000019.1"/>
</dbReference>
<evidence type="ECO:0000313" key="13">
    <source>
        <dbReference type="EMBL" id="SHF09788.1"/>
    </source>
</evidence>
<name>A0A1M4YVQ7_9FIRM</name>
<evidence type="ECO:0000259" key="12">
    <source>
        <dbReference type="Pfam" id="PF02581"/>
    </source>
</evidence>
<evidence type="ECO:0000256" key="2">
    <source>
        <dbReference type="ARBA" id="ARBA00022679"/>
    </source>
</evidence>
<dbReference type="FunFam" id="3.20.20.70:FF:000096">
    <property type="entry name" value="Thiamine-phosphate synthase"/>
    <property type="match status" value="1"/>
</dbReference>
<feature type="binding site" evidence="9">
    <location>
        <position position="73"/>
    </location>
    <ligand>
        <name>4-amino-2-methyl-5-(diphosphooxymethyl)pyrimidine</name>
        <dbReference type="ChEBI" id="CHEBI:57841"/>
    </ligand>
</feature>
<evidence type="ECO:0000256" key="10">
    <source>
        <dbReference type="RuleBase" id="RU003826"/>
    </source>
</evidence>
<dbReference type="Gene3D" id="3.20.20.70">
    <property type="entry name" value="Aldolase class I"/>
    <property type="match status" value="1"/>
</dbReference>
<dbReference type="GO" id="GO:0005737">
    <property type="term" value="C:cytoplasm"/>
    <property type="evidence" value="ECO:0007669"/>
    <property type="project" value="TreeGrafter"/>
</dbReference>
<feature type="binding site" evidence="9">
    <location>
        <begin position="138"/>
        <end position="140"/>
    </location>
    <ligand>
        <name>2-[(2R,5Z)-2-carboxy-4-methylthiazol-5(2H)-ylidene]ethyl phosphate</name>
        <dbReference type="ChEBI" id="CHEBI:62899"/>
    </ligand>
</feature>
<keyword evidence="5 9" id="KW-0784">Thiamine biosynthesis</keyword>
<proteinExistence type="inferred from homology"/>
<dbReference type="InterPro" id="IPR013785">
    <property type="entry name" value="Aldolase_TIM"/>
</dbReference>
<evidence type="ECO:0000256" key="1">
    <source>
        <dbReference type="ARBA" id="ARBA00005165"/>
    </source>
</evidence>
<comment type="catalytic activity">
    <reaction evidence="6 9 10">
        <text>4-methyl-5-(2-phosphooxyethyl)-thiazole + 4-amino-2-methyl-5-(diphosphooxymethyl)pyrimidine + H(+) = thiamine phosphate + diphosphate</text>
        <dbReference type="Rhea" id="RHEA:22328"/>
        <dbReference type="ChEBI" id="CHEBI:15378"/>
        <dbReference type="ChEBI" id="CHEBI:33019"/>
        <dbReference type="ChEBI" id="CHEBI:37575"/>
        <dbReference type="ChEBI" id="CHEBI:57841"/>
        <dbReference type="ChEBI" id="CHEBI:58296"/>
        <dbReference type="EC" id="2.5.1.3"/>
    </reaction>
</comment>
<evidence type="ECO:0000256" key="8">
    <source>
        <dbReference type="ARBA" id="ARBA00047883"/>
    </source>
</evidence>
<feature type="binding site" evidence="9">
    <location>
        <position position="112"/>
    </location>
    <ligand>
        <name>4-amino-2-methyl-5-(diphosphooxymethyl)pyrimidine</name>
        <dbReference type="ChEBI" id="CHEBI:57841"/>
    </ligand>
</feature>
<dbReference type="AlphaFoldDB" id="A0A1M4YVQ7"/>
<dbReference type="Pfam" id="PF02581">
    <property type="entry name" value="TMP-TENI"/>
    <property type="match status" value="1"/>
</dbReference>
<dbReference type="InterPro" id="IPR022998">
    <property type="entry name" value="ThiamineP_synth_TenI"/>
</dbReference>
<dbReference type="HAMAP" id="MF_00097">
    <property type="entry name" value="TMP_synthase"/>
    <property type="match status" value="1"/>
</dbReference>